<reference evidence="2 3" key="1">
    <citation type="submission" date="2018-11" db="EMBL/GenBank/DDBJ databases">
        <authorList>
            <person name="Li F."/>
        </authorList>
    </citation>
    <scope>NUCLEOTIDE SEQUENCE [LARGE SCALE GENOMIC DNA]</scope>
    <source>
        <strain evidence="2 3">KIS18-7</strain>
    </source>
</reference>
<comment type="caution">
    <text evidence="2">The sequence shown here is derived from an EMBL/GenBank/DDBJ whole genome shotgun (WGS) entry which is preliminary data.</text>
</comment>
<evidence type="ECO:0000256" key="1">
    <source>
        <dbReference type="SAM" id="SignalP"/>
    </source>
</evidence>
<proteinExistence type="predicted"/>
<feature type="signal peptide" evidence="1">
    <location>
        <begin position="1"/>
        <end position="29"/>
    </location>
</feature>
<evidence type="ECO:0000313" key="3">
    <source>
        <dbReference type="Proteomes" id="UP000277094"/>
    </source>
</evidence>
<name>A0A3N0DXD5_9ACTN</name>
<protein>
    <recommendedName>
        <fullName evidence="4">Ig-like domain repeat protein</fullName>
    </recommendedName>
</protein>
<organism evidence="2 3">
    <name type="scientific">Nocardioides marmorisolisilvae</name>
    <dbReference type="NCBI Taxonomy" id="1542737"/>
    <lineage>
        <taxon>Bacteria</taxon>
        <taxon>Bacillati</taxon>
        <taxon>Actinomycetota</taxon>
        <taxon>Actinomycetes</taxon>
        <taxon>Propionibacteriales</taxon>
        <taxon>Nocardioidaceae</taxon>
        <taxon>Nocardioides</taxon>
    </lineage>
</organism>
<evidence type="ECO:0008006" key="4">
    <source>
        <dbReference type="Google" id="ProtNLM"/>
    </source>
</evidence>
<keyword evidence="3" id="KW-1185">Reference proteome</keyword>
<feature type="chain" id="PRO_5017967792" description="Ig-like domain repeat protein" evidence="1">
    <location>
        <begin position="30"/>
        <end position="250"/>
    </location>
</feature>
<evidence type="ECO:0000313" key="2">
    <source>
        <dbReference type="EMBL" id="RNL80259.1"/>
    </source>
</evidence>
<dbReference type="Proteomes" id="UP000277094">
    <property type="component" value="Unassembled WGS sequence"/>
</dbReference>
<keyword evidence="1" id="KW-0732">Signal</keyword>
<dbReference type="EMBL" id="RJSG01000002">
    <property type="protein sequence ID" value="RNL80259.1"/>
    <property type="molecule type" value="Genomic_DNA"/>
</dbReference>
<gene>
    <name evidence="2" type="ORF">EFL95_15300</name>
</gene>
<sequence length="250" mass="25870">MRSPLARFLLTGFGAAALIAGPASPIASADSPGIPVVTSVAYGNPDVLTVDWAGVPPALRVWGDARVTTTNGTSTDTVTSILTDSGSPRSRKSYRAGVCAPACFGSGATVTYGPWNHPSIPTSVNAAPPSLTATSGTKASPGVHITVTPGAQAGAPVFLIYNVNAVIGRVGPGNLSFVDTNPFLPQGSYSVQACYADCDQPEWPYWGDSYKPQSARSAVVKAYVANTAQCKTIGKMLYAFGQNWRNACKP</sequence>
<dbReference type="RefSeq" id="WP_123234760.1">
    <property type="nucleotide sequence ID" value="NZ_RJSG01000002.1"/>
</dbReference>
<dbReference type="AlphaFoldDB" id="A0A3N0DXD5"/>
<accession>A0A3N0DXD5</accession>